<name>A0AA88N879_TACVA</name>
<evidence type="ECO:0000313" key="2">
    <source>
        <dbReference type="EMBL" id="KAK2853102.1"/>
    </source>
</evidence>
<sequence length="125" mass="13330">MSSRSALTPTSTLISYLSIIRFGPTNPPQCVWLPIPTCAPVRGRGGNPPAPSVPQSPSPSRLAAASPRWDVLQLTEPLSCVNGPINKGANRFCVSVSVRSLCGLTALVTVMKCREKETDRKKEGV</sequence>
<organism evidence="2 3">
    <name type="scientific">Tachysurus vachellii</name>
    <name type="common">Darkbarbel catfish</name>
    <name type="synonym">Pelteobagrus vachellii</name>
    <dbReference type="NCBI Taxonomy" id="175792"/>
    <lineage>
        <taxon>Eukaryota</taxon>
        <taxon>Metazoa</taxon>
        <taxon>Chordata</taxon>
        <taxon>Craniata</taxon>
        <taxon>Vertebrata</taxon>
        <taxon>Euteleostomi</taxon>
        <taxon>Actinopterygii</taxon>
        <taxon>Neopterygii</taxon>
        <taxon>Teleostei</taxon>
        <taxon>Ostariophysi</taxon>
        <taxon>Siluriformes</taxon>
        <taxon>Bagridae</taxon>
        <taxon>Tachysurus</taxon>
    </lineage>
</organism>
<keyword evidence="3" id="KW-1185">Reference proteome</keyword>
<comment type="caution">
    <text evidence="2">The sequence shown here is derived from an EMBL/GenBank/DDBJ whole genome shotgun (WGS) entry which is preliminary data.</text>
</comment>
<proteinExistence type="predicted"/>
<dbReference type="Proteomes" id="UP001187315">
    <property type="component" value="Unassembled WGS sequence"/>
</dbReference>
<gene>
    <name evidence="2" type="ORF">Q7C36_008303</name>
</gene>
<protein>
    <submittedName>
        <fullName evidence="2">Uncharacterized protein</fullName>
    </submittedName>
</protein>
<evidence type="ECO:0000313" key="3">
    <source>
        <dbReference type="Proteomes" id="UP001187315"/>
    </source>
</evidence>
<accession>A0AA88N879</accession>
<evidence type="ECO:0000256" key="1">
    <source>
        <dbReference type="SAM" id="MobiDB-lite"/>
    </source>
</evidence>
<reference evidence="2" key="1">
    <citation type="submission" date="2023-08" db="EMBL/GenBank/DDBJ databases">
        <title>Pelteobagrus vachellii genome.</title>
        <authorList>
            <person name="Liu H."/>
        </authorList>
    </citation>
    <scope>NUCLEOTIDE SEQUENCE</scope>
    <source>
        <strain evidence="2">PRFRI_2022a</strain>
        <tissue evidence="2">Muscle</tissue>
    </source>
</reference>
<feature type="compositionally biased region" description="Pro residues" evidence="1">
    <location>
        <begin position="48"/>
        <end position="57"/>
    </location>
</feature>
<dbReference type="AlphaFoldDB" id="A0AA88N879"/>
<dbReference type="EMBL" id="JAVHJS010000007">
    <property type="protein sequence ID" value="KAK2853102.1"/>
    <property type="molecule type" value="Genomic_DNA"/>
</dbReference>
<feature type="region of interest" description="Disordered" evidence="1">
    <location>
        <begin position="43"/>
        <end position="64"/>
    </location>
</feature>